<dbReference type="Proteomes" id="UP000179243">
    <property type="component" value="Unassembled WGS sequence"/>
</dbReference>
<dbReference type="AlphaFoldDB" id="A0A1F7FB46"/>
<dbReference type="SUPFAM" id="SSF160527">
    <property type="entry name" value="V-type ATPase subunit E-like"/>
    <property type="match status" value="1"/>
</dbReference>
<dbReference type="Gene3D" id="1.20.5.2950">
    <property type="match status" value="1"/>
</dbReference>
<evidence type="ECO:0000313" key="3">
    <source>
        <dbReference type="Proteomes" id="UP000179243"/>
    </source>
</evidence>
<keyword evidence="1" id="KW-0175">Coiled coil</keyword>
<gene>
    <name evidence="2" type="ORF">A2519_02055</name>
</gene>
<evidence type="ECO:0000313" key="2">
    <source>
        <dbReference type="EMBL" id="OGK03752.1"/>
    </source>
</evidence>
<comment type="caution">
    <text evidence="2">The sequence shown here is derived from an EMBL/GenBank/DDBJ whole genome shotgun (WGS) entry which is preliminary data.</text>
</comment>
<accession>A0A1F7FB46</accession>
<reference evidence="2 3" key="1">
    <citation type="journal article" date="2016" name="Nat. Commun.">
        <title>Thousands of microbial genomes shed light on interconnected biogeochemical processes in an aquifer system.</title>
        <authorList>
            <person name="Anantharaman K."/>
            <person name="Brown C.T."/>
            <person name="Hug L.A."/>
            <person name="Sharon I."/>
            <person name="Castelle C.J."/>
            <person name="Probst A.J."/>
            <person name="Thomas B.C."/>
            <person name="Singh A."/>
            <person name="Wilkins M.J."/>
            <person name="Karaoz U."/>
            <person name="Brodie E.L."/>
            <person name="Williams K.H."/>
            <person name="Hubbard S.S."/>
            <person name="Banfield J.F."/>
        </authorList>
    </citation>
    <scope>NUCLEOTIDE SEQUENCE [LARGE SCALE GENOMIC DNA]</scope>
</reference>
<evidence type="ECO:0000256" key="1">
    <source>
        <dbReference type="SAM" id="Coils"/>
    </source>
</evidence>
<name>A0A1F7FB46_UNCRA</name>
<sequence>METKIAELTRALYQEGVEKGEKKALDITAEAKIGAARIVADAEQEAAHLKAKAEKECAELRRTVDAEIKLSASQAFNSFKQQVLDSLVAKAVDGSIAKSMADPGTVADFIKTALQNWKVAASEAPDFAVMLPEAKKAELDTAVRTALSQTLSKGVEMRFSKTIKAGFRIGPKDGSFAVSFTEDDFKEFFNQYVRPKARNYLFGE</sequence>
<feature type="coiled-coil region" evidence="1">
    <location>
        <begin position="39"/>
        <end position="70"/>
    </location>
</feature>
<protein>
    <recommendedName>
        <fullName evidence="4">V-type ATP synthase subunit E</fullName>
    </recommendedName>
</protein>
<organism evidence="2 3">
    <name type="scientific">Candidatus Raymondbacteria bacterium RIFOXYD12_FULL_49_13</name>
    <dbReference type="NCBI Taxonomy" id="1817890"/>
    <lineage>
        <taxon>Bacteria</taxon>
        <taxon>Raymondiibacteriota</taxon>
    </lineage>
</organism>
<dbReference type="EMBL" id="MFYX01000083">
    <property type="protein sequence ID" value="OGK03752.1"/>
    <property type="molecule type" value="Genomic_DNA"/>
</dbReference>
<proteinExistence type="predicted"/>
<evidence type="ECO:0008006" key="4">
    <source>
        <dbReference type="Google" id="ProtNLM"/>
    </source>
</evidence>